<reference evidence="2" key="1">
    <citation type="journal article" date="2002" name="Science">
        <title>The draft genome of Ciona intestinalis: insights into chordate and vertebrate origins.</title>
        <authorList>
            <person name="Dehal P."/>
            <person name="Satou Y."/>
            <person name="Campbell R.K."/>
            <person name="Chapman J."/>
            <person name="Degnan B."/>
            <person name="De Tomaso A."/>
            <person name="Davidson B."/>
            <person name="Di Gregorio A."/>
            <person name="Gelpke M."/>
            <person name="Goodstein D.M."/>
            <person name="Harafuji N."/>
            <person name="Hastings K.E."/>
            <person name="Ho I."/>
            <person name="Hotta K."/>
            <person name="Huang W."/>
            <person name="Kawashima T."/>
            <person name="Lemaire P."/>
            <person name="Martinez D."/>
            <person name="Meinertzhagen I.A."/>
            <person name="Necula S."/>
            <person name="Nonaka M."/>
            <person name="Putnam N."/>
            <person name="Rash S."/>
            <person name="Saiga H."/>
            <person name="Satake M."/>
            <person name="Terry A."/>
            <person name="Yamada L."/>
            <person name="Wang H.G."/>
            <person name="Awazu S."/>
            <person name="Azumi K."/>
            <person name="Boore J."/>
            <person name="Branno M."/>
            <person name="Chin-Bow S."/>
            <person name="DeSantis R."/>
            <person name="Doyle S."/>
            <person name="Francino P."/>
            <person name="Keys D.N."/>
            <person name="Haga S."/>
            <person name="Hayashi H."/>
            <person name="Hino K."/>
            <person name="Imai K.S."/>
            <person name="Inaba K."/>
            <person name="Kano S."/>
            <person name="Kobayashi K."/>
            <person name="Kobayashi M."/>
            <person name="Lee B.I."/>
            <person name="Makabe K.W."/>
            <person name="Manohar C."/>
            <person name="Matassi G."/>
            <person name="Medina M."/>
            <person name="Mochizuki Y."/>
            <person name="Mount S."/>
            <person name="Morishita T."/>
            <person name="Miura S."/>
            <person name="Nakayama A."/>
            <person name="Nishizaka S."/>
            <person name="Nomoto H."/>
            <person name="Ohta F."/>
            <person name="Oishi K."/>
            <person name="Rigoutsos I."/>
            <person name="Sano M."/>
            <person name="Sasaki A."/>
            <person name="Sasakura Y."/>
            <person name="Shoguchi E."/>
            <person name="Shin-i T."/>
            <person name="Spagnuolo A."/>
            <person name="Stainier D."/>
            <person name="Suzuki M.M."/>
            <person name="Tassy O."/>
            <person name="Takatori N."/>
            <person name="Tokuoka M."/>
            <person name="Yagi K."/>
            <person name="Yoshizaki F."/>
            <person name="Wada S."/>
            <person name="Zhang C."/>
            <person name="Hyatt P.D."/>
            <person name="Larimer F."/>
            <person name="Detter C."/>
            <person name="Doggett N."/>
            <person name="Glavina T."/>
            <person name="Hawkins T."/>
            <person name="Richardson P."/>
            <person name="Lucas S."/>
            <person name="Kohara Y."/>
            <person name="Levine M."/>
            <person name="Satoh N."/>
            <person name="Rokhsar D.S."/>
        </authorList>
    </citation>
    <scope>NUCLEOTIDE SEQUENCE [LARGE SCALE GENOMIC DNA]</scope>
</reference>
<dbReference type="HOGENOM" id="CLU_3406254_0_0_1"/>
<reference evidence="1" key="3">
    <citation type="submission" date="2025-08" db="UniProtKB">
        <authorList>
            <consortium name="Ensembl"/>
        </authorList>
    </citation>
    <scope>IDENTIFICATION</scope>
</reference>
<reference evidence="1" key="4">
    <citation type="submission" date="2025-09" db="UniProtKB">
        <authorList>
            <consortium name="Ensembl"/>
        </authorList>
    </citation>
    <scope>IDENTIFICATION</scope>
</reference>
<protein>
    <submittedName>
        <fullName evidence="1">Uncharacterized protein</fullName>
    </submittedName>
</protein>
<dbReference type="EMBL" id="EAAA01002292">
    <property type="status" value="NOT_ANNOTATED_CDS"/>
    <property type="molecule type" value="Genomic_DNA"/>
</dbReference>
<sequence>MKNLQYCGKSRCSFKISMSAVCLIVYTANL</sequence>
<reference evidence="1" key="2">
    <citation type="journal article" date="2008" name="Genome Biol.">
        <title>Improved genome assembly and evidence-based global gene model set for the chordate Ciona intestinalis: new insight into intron and operon populations.</title>
        <authorList>
            <person name="Satou Y."/>
            <person name="Mineta K."/>
            <person name="Ogasawara M."/>
            <person name="Sasakura Y."/>
            <person name="Shoguchi E."/>
            <person name="Ueno K."/>
            <person name="Yamada L."/>
            <person name="Matsumoto J."/>
            <person name="Wasserscheid J."/>
            <person name="Dewar K."/>
            <person name="Wiley G.B."/>
            <person name="Macmil S.L."/>
            <person name="Roe B.A."/>
            <person name="Zeller R.W."/>
            <person name="Hastings K.E."/>
            <person name="Lemaire P."/>
            <person name="Lindquist E."/>
            <person name="Endo T."/>
            <person name="Hotta K."/>
            <person name="Inaba K."/>
        </authorList>
    </citation>
    <scope>NUCLEOTIDE SEQUENCE [LARGE SCALE GENOMIC DNA]</scope>
    <source>
        <strain evidence="1">wild type</strain>
    </source>
</reference>
<dbReference type="Ensembl" id="ENSCINT00000036958.1">
    <property type="protein sequence ID" value="ENSCINP00000035145.1"/>
    <property type="gene ID" value="ENSCING00000021215.1"/>
</dbReference>
<evidence type="ECO:0000313" key="1">
    <source>
        <dbReference type="Ensembl" id="ENSCINP00000035145.1"/>
    </source>
</evidence>
<name>H2XZR1_CIOIN</name>
<dbReference type="Proteomes" id="UP000008144">
    <property type="component" value="Chromosome 6"/>
</dbReference>
<proteinExistence type="predicted"/>
<dbReference type="AlphaFoldDB" id="H2XZR1"/>
<evidence type="ECO:0000313" key="2">
    <source>
        <dbReference type="Proteomes" id="UP000008144"/>
    </source>
</evidence>
<dbReference type="InParanoid" id="H2XZR1"/>
<accession>H2XZR1</accession>
<organism evidence="1 2">
    <name type="scientific">Ciona intestinalis</name>
    <name type="common">Transparent sea squirt</name>
    <name type="synonym">Ascidia intestinalis</name>
    <dbReference type="NCBI Taxonomy" id="7719"/>
    <lineage>
        <taxon>Eukaryota</taxon>
        <taxon>Metazoa</taxon>
        <taxon>Chordata</taxon>
        <taxon>Tunicata</taxon>
        <taxon>Ascidiacea</taxon>
        <taxon>Phlebobranchia</taxon>
        <taxon>Cionidae</taxon>
        <taxon>Ciona</taxon>
    </lineage>
</organism>
<keyword evidence="2" id="KW-1185">Reference proteome</keyword>